<accession>A0A366H3L6</accession>
<evidence type="ECO:0000313" key="3">
    <source>
        <dbReference type="EMBL" id="RBP36570.1"/>
    </source>
</evidence>
<evidence type="ECO:0000256" key="2">
    <source>
        <dbReference type="SAM" id="SignalP"/>
    </source>
</evidence>
<feature type="transmembrane region" description="Helical" evidence="1">
    <location>
        <begin position="150"/>
        <end position="171"/>
    </location>
</feature>
<name>A0A366H3L6_9BACT</name>
<evidence type="ECO:0000256" key="1">
    <source>
        <dbReference type="SAM" id="Phobius"/>
    </source>
</evidence>
<dbReference type="InterPro" id="IPR011990">
    <property type="entry name" value="TPR-like_helical_dom_sf"/>
</dbReference>
<dbReference type="AlphaFoldDB" id="A0A366H3L6"/>
<dbReference type="EMBL" id="QNRR01000016">
    <property type="protein sequence ID" value="RBP36570.1"/>
    <property type="molecule type" value="Genomic_DNA"/>
</dbReference>
<sequence>MHPRMKDLLRLLVALVLLPFAWSSASLQAATPEAAAAATDELEKRYEDARVAFEKEDYRRAQYLGESLLKDSLDQGKVSPQLFQLMGHTRYRQGDLGRAALWYMRATLFPPPSPETTQNLSHIRGKTGNLAFAANRFGDQYTSLLTRPQWMRIVVVSAWALVFSVVLFIAIRSSGWRTLFLLVGLLGLVGGALGFTGWKLRPTYDRVKDLAIVTSPNAQSYTAATTTAGRVIALPPGSQVRKLEERGAWTYVETWREETGSGAVGQMFRGWVQNDALSTFWPFDAKFLD</sequence>
<evidence type="ECO:0000313" key="4">
    <source>
        <dbReference type="Proteomes" id="UP000253426"/>
    </source>
</evidence>
<gene>
    <name evidence="3" type="ORF">DES53_1169</name>
</gene>
<organism evidence="3 4">
    <name type="scientific">Roseimicrobium gellanilyticum</name>
    <dbReference type="NCBI Taxonomy" id="748857"/>
    <lineage>
        <taxon>Bacteria</taxon>
        <taxon>Pseudomonadati</taxon>
        <taxon>Verrucomicrobiota</taxon>
        <taxon>Verrucomicrobiia</taxon>
        <taxon>Verrucomicrobiales</taxon>
        <taxon>Verrucomicrobiaceae</taxon>
        <taxon>Roseimicrobium</taxon>
    </lineage>
</organism>
<keyword evidence="1" id="KW-0812">Transmembrane</keyword>
<evidence type="ECO:0008006" key="5">
    <source>
        <dbReference type="Google" id="ProtNLM"/>
    </source>
</evidence>
<dbReference type="RefSeq" id="WP_170157500.1">
    <property type="nucleotide sequence ID" value="NZ_QNRR01000016.1"/>
</dbReference>
<comment type="caution">
    <text evidence="3">The sequence shown here is derived from an EMBL/GenBank/DDBJ whole genome shotgun (WGS) entry which is preliminary data.</text>
</comment>
<keyword evidence="4" id="KW-1185">Reference proteome</keyword>
<feature type="transmembrane region" description="Helical" evidence="1">
    <location>
        <begin position="178"/>
        <end position="198"/>
    </location>
</feature>
<keyword evidence="1" id="KW-1133">Transmembrane helix</keyword>
<dbReference type="Proteomes" id="UP000253426">
    <property type="component" value="Unassembled WGS sequence"/>
</dbReference>
<feature type="signal peptide" evidence="2">
    <location>
        <begin position="1"/>
        <end position="29"/>
    </location>
</feature>
<keyword evidence="1" id="KW-0472">Membrane</keyword>
<keyword evidence="2" id="KW-0732">Signal</keyword>
<reference evidence="3 4" key="1">
    <citation type="submission" date="2018-06" db="EMBL/GenBank/DDBJ databases">
        <title>Genomic Encyclopedia of Type Strains, Phase IV (KMG-IV): sequencing the most valuable type-strain genomes for metagenomic binning, comparative biology and taxonomic classification.</title>
        <authorList>
            <person name="Goeker M."/>
        </authorList>
    </citation>
    <scope>NUCLEOTIDE SEQUENCE [LARGE SCALE GENOMIC DNA]</scope>
    <source>
        <strain evidence="3 4">DSM 25532</strain>
    </source>
</reference>
<proteinExistence type="predicted"/>
<protein>
    <recommendedName>
        <fullName evidence="5">SH3 domain-containing protein</fullName>
    </recommendedName>
</protein>
<dbReference type="Gene3D" id="1.25.40.10">
    <property type="entry name" value="Tetratricopeptide repeat domain"/>
    <property type="match status" value="1"/>
</dbReference>
<feature type="chain" id="PRO_5017049292" description="SH3 domain-containing protein" evidence="2">
    <location>
        <begin position="30"/>
        <end position="289"/>
    </location>
</feature>